<keyword evidence="1" id="KW-0597">Phosphoprotein</keyword>
<evidence type="ECO:0000313" key="4">
    <source>
        <dbReference type="Proteomes" id="UP000249016"/>
    </source>
</evidence>
<dbReference type="PANTHER" id="PTHR43547">
    <property type="entry name" value="TWO-COMPONENT HISTIDINE KINASE"/>
    <property type="match status" value="1"/>
</dbReference>
<dbReference type="EMBL" id="QLII01000001">
    <property type="protein sequence ID" value="RAI75152.1"/>
    <property type="molecule type" value="Genomic_DNA"/>
</dbReference>
<keyword evidence="4" id="KW-1185">Reference proteome</keyword>
<dbReference type="OrthoDB" id="799853at2"/>
<dbReference type="Gene3D" id="2.130.10.10">
    <property type="entry name" value="YVTN repeat-like/Quinoprotein amine dehydrogenase"/>
    <property type="match status" value="3"/>
</dbReference>
<evidence type="ECO:0000256" key="2">
    <source>
        <dbReference type="SAM" id="SignalP"/>
    </source>
</evidence>
<reference evidence="3 4" key="1">
    <citation type="submission" date="2018-06" db="EMBL/GenBank/DDBJ databases">
        <title>Spirosoma sp. HMF3257 Genome sequencing and assembly.</title>
        <authorList>
            <person name="Kang H."/>
            <person name="Cha I."/>
            <person name="Kim H."/>
            <person name="Kang J."/>
            <person name="Joh K."/>
        </authorList>
    </citation>
    <scope>NUCLEOTIDE SEQUENCE [LARGE SCALE GENOMIC DNA]</scope>
    <source>
        <strain evidence="3 4">HMF3257</strain>
    </source>
</reference>
<protein>
    <submittedName>
        <fullName evidence="3">Histidine kinase</fullName>
    </submittedName>
</protein>
<evidence type="ECO:0000313" key="3">
    <source>
        <dbReference type="EMBL" id="RAI75152.1"/>
    </source>
</evidence>
<dbReference type="InterPro" id="IPR015943">
    <property type="entry name" value="WD40/YVTN_repeat-like_dom_sf"/>
</dbReference>
<dbReference type="Proteomes" id="UP000249016">
    <property type="component" value="Unassembled WGS sequence"/>
</dbReference>
<evidence type="ECO:0000256" key="1">
    <source>
        <dbReference type="ARBA" id="ARBA00022553"/>
    </source>
</evidence>
<sequence length="345" mass="39020">MKYVPVLALLAMVVVYTASNGQPKADLRNITKLQTKDAVTAYGPTTVTRAIKQDKKGNIWIASWEGIFRYDGQSFTNITRNVSSARFFSLLEDRKGNWWFGSIGSGVYRYDGQSFQEFTTKQGLLNNEVVCIYEDRKGNIWFGVNGGASRYDGHSFRNFRLNGDALTEDRTGQSLPDLRPPKFVNAILEDKTGKFWFGTREKAFVYDGKAFTILTNKGKPFTNVGTIIEDKKGAIWLNGNGLWRYDGSTFTNITQDPVLYVYEDKKGAIWTSSFKNSSEQNCVLSRYEAKSLYDKKPIVTEINSELGVLFVILEAYDGSIWLGADGVYRYNGNGFTNFKRKDSQK</sequence>
<dbReference type="InterPro" id="IPR011110">
    <property type="entry name" value="Reg_prop"/>
</dbReference>
<dbReference type="SUPFAM" id="SSF63829">
    <property type="entry name" value="Calcium-dependent phosphotriesterase"/>
    <property type="match status" value="1"/>
</dbReference>
<comment type="caution">
    <text evidence="3">The sequence shown here is derived from an EMBL/GenBank/DDBJ whole genome shotgun (WGS) entry which is preliminary data.</text>
</comment>
<organism evidence="3 4">
    <name type="scientific">Spirosoma telluris</name>
    <dbReference type="NCBI Taxonomy" id="2183553"/>
    <lineage>
        <taxon>Bacteria</taxon>
        <taxon>Pseudomonadati</taxon>
        <taxon>Bacteroidota</taxon>
        <taxon>Cytophagia</taxon>
        <taxon>Cytophagales</taxon>
        <taxon>Cytophagaceae</taxon>
        <taxon>Spirosoma</taxon>
    </lineage>
</organism>
<proteinExistence type="predicted"/>
<feature type="signal peptide" evidence="2">
    <location>
        <begin position="1"/>
        <end position="17"/>
    </location>
</feature>
<dbReference type="PANTHER" id="PTHR43547:SF2">
    <property type="entry name" value="HYBRID SIGNAL TRANSDUCTION HISTIDINE KINASE C"/>
    <property type="match status" value="1"/>
</dbReference>
<dbReference type="RefSeq" id="WP_111343249.1">
    <property type="nucleotide sequence ID" value="NZ_QLII01000001.1"/>
</dbReference>
<gene>
    <name evidence="3" type="ORF">HMF3257_14795</name>
</gene>
<accession>A0A327NIZ4</accession>
<dbReference type="GO" id="GO:0000155">
    <property type="term" value="F:phosphorelay sensor kinase activity"/>
    <property type="evidence" value="ECO:0007669"/>
    <property type="project" value="TreeGrafter"/>
</dbReference>
<name>A0A327NIZ4_9BACT</name>
<dbReference type="AlphaFoldDB" id="A0A327NIZ4"/>
<keyword evidence="3" id="KW-0418">Kinase</keyword>
<keyword evidence="3" id="KW-0808">Transferase</keyword>
<feature type="chain" id="PRO_5016398021" evidence="2">
    <location>
        <begin position="18"/>
        <end position="345"/>
    </location>
</feature>
<dbReference type="Pfam" id="PF07494">
    <property type="entry name" value="Reg_prop"/>
    <property type="match status" value="3"/>
</dbReference>
<keyword evidence="2" id="KW-0732">Signal</keyword>